<dbReference type="AlphaFoldDB" id="A0A1E5P173"/>
<keyword evidence="2" id="KW-1185">Reference proteome</keyword>
<evidence type="ECO:0000313" key="1">
    <source>
        <dbReference type="EMBL" id="OEJ23266.1"/>
    </source>
</evidence>
<gene>
    <name evidence="1" type="ORF">AS594_00815</name>
</gene>
<reference evidence="1 2" key="1">
    <citation type="submission" date="2016-08" db="EMBL/GenBank/DDBJ databases">
        <title>Complete genome sequence of Streptomyces agglomeratus strain 6-3-2, a novel anti-MRSA actinomycete isolated from Wuli of Tebit, China.</title>
        <authorList>
            <person name="Chen X."/>
        </authorList>
    </citation>
    <scope>NUCLEOTIDE SEQUENCE [LARGE SCALE GENOMIC DNA]</scope>
    <source>
        <strain evidence="1 2">6-3-2</strain>
    </source>
</reference>
<name>A0A1E5P173_9ACTN</name>
<sequence length="168" mass="18446">MDFEVDTDDLPAPRRAVPEGVRLARWLTASVGNLQMRRATVVLGFYRDGYWLRRFVHDPALSGSIEQPVDPQVWQLVNGRYSVPASPVRTEDSASVNWDRVLALLGSPDALDDDDLESGAMGPHLAALEIAASLAVGYPVDLCRAARVLPAADWRNLFSRIVSAADYV</sequence>
<accession>A0A1E5P173</accession>
<organism evidence="1 2">
    <name type="scientific">Streptomyces agglomeratus</name>
    <dbReference type="NCBI Taxonomy" id="285458"/>
    <lineage>
        <taxon>Bacteria</taxon>
        <taxon>Bacillati</taxon>
        <taxon>Actinomycetota</taxon>
        <taxon>Actinomycetes</taxon>
        <taxon>Kitasatosporales</taxon>
        <taxon>Streptomycetaceae</taxon>
        <taxon>Streptomyces</taxon>
    </lineage>
</organism>
<dbReference type="RefSeq" id="WP_069933678.1">
    <property type="nucleotide sequence ID" value="NZ_MEHI01000001.1"/>
</dbReference>
<protein>
    <submittedName>
        <fullName evidence="1">Uncharacterized protein</fullName>
    </submittedName>
</protein>
<dbReference type="Proteomes" id="UP000095759">
    <property type="component" value="Unassembled WGS sequence"/>
</dbReference>
<dbReference type="OrthoDB" id="4251109at2"/>
<dbReference type="EMBL" id="MEHJ01000001">
    <property type="protein sequence ID" value="OEJ23266.1"/>
    <property type="molecule type" value="Genomic_DNA"/>
</dbReference>
<evidence type="ECO:0000313" key="2">
    <source>
        <dbReference type="Proteomes" id="UP000095759"/>
    </source>
</evidence>
<comment type="caution">
    <text evidence="1">The sequence shown here is derived from an EMBL/GenBank/DDBJ whole genome shotgun (WGS) entry which is preliminary data.</text>
</comment>
<proteinExistence type="predicted"/>